<evidence type="ECO:0000313" key="2">
    <source>
        <dbReference type="Proteomes" id="UP001447008"/>
    </source>
</evidence>
<evidence type="ECO:0000313" key="1">
    <source>
        <dbReference type="EMBL" id="MEM0516370.1"/>
    </source>
</evidence>
<gene>
    <name evidence="1" type="ORF">WCN91_13270</name>
</gene>
<dbReference type="EMBL" id="JBCGCU010000017">
    <property type="protein sequence ID" value="MEM0516370.1"/>
    <property type="molecule type" value="Genomic_DNA"/>
</dbReference>
<dbReference type="Proteomes" id="UP001447008">
    <property type="component" value="Unassembled WGS sequence"/>
</dbReference>
<dbReference type="RefSeq" id="WP_342679815.1">
    <property type="nucleotide sequence ID" value="NZ_JBCGCU010000017.1"/>
</dbReference>
<keyword evidence="2" id="KW-1185">Reference proteome</keyword>
<name>A0ABU9MZ60_9GAMM</name>
<dbReference type="PROSITE" id="PS51257">
    <property type="entry name" value="PROKAR_LIPOPROTEIN"/>
    <property type="match status" value="1"/>
</dbReference>
<protein>
    <submittedName>
        <fullName evidence="1">Uncharacterized protein</fullName>
    </submittedName>
</protein>
<organism evidence="1 2">
    <name type="scientific">Pseudoalteromonas qingdaonensis</name>
    <dbReference type="NCBI Taxonomy" id="3131913"/>
    <lineage>
        <taxon>Bacteria</taxon>
        <taxon>Pseudomonadati</taxon>
        <taxon>Pseudomonadota</taxon>
        <taxon>Gammaproteobacteria</taxon>
        <taxon>Alteromonadales</taxon>
        <taxon>Pseudoalteromonadaceae</taxon>
        <taxon>Pseudoalteromonas</taxon>
    </lineage>
</organism>
<sequence length="114" mass="12221">MIKQLTISVIAAISISGCSQSVPPCGDSDSTELVKQIANDEMINQLGAKTAEQFEYDVIAIRTTHTNEQTGAHECAAELDISSTITGKSESIPIEYTVEATDDGEHIYVNVFGL</sequence>
<accession>A0ABU9MZ60</accession>
<comment type="caution">
    <text evidence="1">The sequence shown here is derived from an EMBL/GenBank/DDBJ whole genome shotgun (WGS) entry which is preliminary data.</text>
</comment>
<proteinExistence type="predicted"/>
<reference evidence="1 2" key="1">
    <citation type="submission" date="2024-03" db="EMBL/GenBank/DDBJ databases">
        <title>Pseudoalteromonas qingdaonensis sp. nov., isolated from the intestines of marine benthic organisms.</title>
        <authorList>
            <person name="Lin X."/>
            <person name="Fang S."/>
            <person name="Hu X."/>
        </authorList>
    </citation>
    <scope>NUCLEOTIDE SEQUENCE [LARGE SCALE GENOMIC DNA]</scope>
    <source>
        <strain evidence="1 2">YIC-827</strain>
    </source>
</reference>